<evidence type="ECO:0000256" key="1">
    <source>
        <dbReference type="ARBA" id="ARBA00022729"/>
    </source>
</evidence>
<dbReference type="InterPro" id="IPR008979">
    <property type="entry name" value="Galactose-bd-like_sf"/>
</dbReference>
<feature type="non-terminal residue" evidence="4">
    <location>
        <position position="361"/>
    </location>
</feature>
<dbReference type="InterPro" id="IPR032812">
    <property type="entry name" value="SbsA_Ig"/>
</dbReference>
<dbReference type="SUPFAM" id="SSF49785">
    <property type="entry name" value="Galactose-binding domain-like"/>
    <property type="match status" value="2"/>
</dbReference>
<feature type="domain" description="CBM6" evidence="3">
    <location>
        <begin position="59"/>
        <end position="186"/>
    </location>
</feature>
<keyword evidence="1" id="KW-0732">Signal</keyword>
<dbReference type="Pfam" id="PF16990">
    <property type="entry name" value="CBM_35"/>
    <property type="match status" value="1"/>
</dbReference>
<dbReference type="Proteomes" id="UP001440599">
    <property type="component" value="Unassembled WGS sequence"/>
</dbReference>
<feature type="non-terminal residue" evidence="4">
    <location>
        <position position="1"/>
    </location>
</feature>
<reference evidence="4 5" key="1">
    <citation type="submission" date="2024-03" db="EMBL/GenBank/DDBJ databases">
        <title>Human intestinal bacterial collection.</title>
        <authorList>
            <person name="Pauvert C."/>
            <person name="Hitch T.C.A."/>
            <person name="Clavel T."/>
        </authorList>
    </citation>
    <scope>NUCLEOTIDE SEQUENCE [LARGE SCALE GENOMIC DNA]</scope>
    <source>
        <strain evidence="4 5">CLA-AP-H34</strain>
    </source>
</reference>
<dbReference type="RefSeq" id="WP_349141432.1">
    <property type="nucleotide sequence ID" value="NZ_JBBMFT010000034.1"/>
</dbReference>
<dbReference type="InterPro" id="IPR005084">
    <property type="entry name" value="CBM6"/>
</dbReference>
<dbReference type="Pfam" id="PF13205">
    <property type="entry name" value="Big_5"/>
    <property type="match status" value="1"/>
</dbReference>
<dbReference type="PROSITE" id="PS51175">
    <property type="entry name" value="CBM6"/>
    <property type="match status" value="2"/>
</dbReference>
<evidence type="ECO:0000313" key="5">
    <source>
        <dbReference type="Proteomes" id="UP001440599"/>
    </source>
</evidence>
<organism evidence="4 5">
    <name type="scientific">Flavonifractor hominis</name>
    <dbReference type="NCBI Taxonomy" id="3133178"/>
    <lineage>
        <taxon>Bacteria</taxon>
        <taxon>Bacillati</taxon>
        <taxon>Bacillota</taxon>
        <taxon>Clostridia</taxon>
        <taxon>Eubacteriales</taxon>
        <taxon>Oscillospiraceae</taxon>
        <taxon>Flavonifractor</taxon>
    </lineage>
</organism>
<protein>
    <submittedName>
        <fullName evidence="4">Carbohydrate-binding protein</fullName>
    </submittedName>
</protein>
<dbReference type="Gene3D" id="2.60.120.260">
    <property type="entry name" value="Galactose-binding domain-like"/>
    <property type="match status" value="2"/>
</dbReference>
<evidence type="ECO:0000256" key="2">
    <source>
        <dbReference type="SAM" id="MobiDB-lite"/>
    </source>
</evidence>
<gene>
    <name evidence="4" type="ORF">WMO45_13610</name>
</gene>
<evidence type="ECO:0000313" key="4">
    <source>
        <dbReference type="EMBL" id="MEQ2457550.1"/>
    </source>
</evidence>
<feature type="domain" description="CBM6" evidence="3">
    <location>
        <begin position="190"/>
        <end position="314"/>
    </location>
</feature>
<accession>A0ABV1ESI1</accession>
<feature type="region of interest" description="Disordered" evidence="2">
    <location>
        <begin position="32"/>
        <end position="54"/>
    </location>
</feature>
<sequence length="361" mass="38959">DVQLQAGENTVKLTSDVMGFDLDSINVQDVTWETETPEPAPDTPDPEPPKEHLDSFDGFAIEAEDPSVVLENGVIAKNHTGYKGTGFYDPDAGEIGTIQWTANIPETDEYTVAFRYTSLGGRPCDLYIDGVNVQSYKFYTDGNLQNQAWTTWLTEGYEFQLTEGEHTFKLVNTTSNGPNIDRMIISRDGTVYEAEDGTMSGGTAASSARTGYTGTGYADYGGAGSYVELEITVATFSPYDIEVRYATADPRPCTVYLDDQVIGTLSCAPGGSGDEAWETWVNETIRDVPINGGSHKLKIVANASGPNIDRVVVRGGMETADNVAPTVLTSTPDNGEENVPVNQTITLGFSEDVQPSTAYES</sequence>
<keyword evidence="5" id="KW-1185">Reference proteome</keyword>
<dbReference type="EMBL" id="JBBMFT010000034">
    <property type="protein sequence ID" value="MEQ2457550.1"/>
    <property type="molecule type" value="Genomic_DNA"/>
</dbReference>
<comment type="caution">
    <text evidence="4">The sequence shown here is derived from an EMBL/GenBank/DDBJ whole genome shotgun (WGS) entry which is preliminary data.</text>
</comment>
<name>A0ABV1ESI1_9FIRM</name>
<proteinExistence type="predicted"/>
<evidence type="ECO:0000259" key="3">
    <source>
        <dbReference type="PROSITE" id="PS51175"/>
    </source>
</evidence>